<dbReference type="InterPro" id="IPR008271">
    <property type="entry name" value="Ser/Thr_kinase_AS"/>
</dbReference>
<comment type="caution">
    <text evidence="12">The sequence shown here is derived from an EMBL/GenBank/DDBJ whole genome shotgun (WGS) entry which is preliminary data.</text>
</comment>
<dbReference type="Pfam" id="PF00069">
    <property type="entry name" value="Pkinase"/>
    <property type="match status" value="1"/>
</dbReference>
<dbReference type="PANTHER" id="PTHR43895">
    <property type="entry name" value="CALCIUM/CALMODULIN-DEPENDENT PROTEIN KINASE KINASE-RELATED"/>
    <property type="match status" value="1"/>
</dbReference>
<dbReference type="InterPro" id="IPR017441">
    <property type="entry name" value="Protein_kinase_ATP_BS"/>
</dbReference>
<evidence type="ECO:0000256" key="7">
    <source>
        <dbReference type="ARBA" id="ARBA00047899"/>
    </source>
</evidence>
<feature type="binding site" evidence="9">
    <location>
        <position position="48"/>
    </location>
    <ligand>
        <name>ATP</name>
        <dbReference type="ChEBI" id="CHEBI:30616"/>
    </ligand>
</feature>
<evidence type="ECO:0000256" key="4">
    <source>
        <dbReference type="ARBA" id="ARBA00022741"/>
    </source>
</evidence>
<feature type="domain" description="Protein kinase" evidence="11">
    <location>
        <begin position="19"/>
        <end position="298"/>
    </location>
</feature>
<keyword evidence="2 10" id="KW-0723">Serine/threonine-protein kinase</keyword>
<dbReference type="GO" id="GO:0005524">
    <property type="term" value="F:ATP binding"/>
    <property type="evidence" value="ECO:0007669"/>
    <property type="project" value="UniProtKB-UniRule"/>
</dbReference>
<dbReference type="EC" id="2.7.11.1" evidence="1"/>
<dbReference type="Gene3D" id="1.10.510.10">
    <property type="entry name" value="Transferase(Phosphotransferase) domain 1"/>
    <property type="match status" value="1"/>
</dbReference>
<sequence>MTMSNSSSTGLSFASVRGYLIWEQIGSGGFSKVFRAANEQSGKVAAVKLVFLSQPNNPALGPVQVASEEDIKLLKKEVQVHRTMKHVNVLEFMDSLLVDQRQKGLEHSVPGLYMLLELAAGGDLFDKIAPDVGVSEELAKFYFTQLVSGLSYIHSKGICHRDLKPENLLLSSEGDLKISDFGLCAVYKHQGKERLLSGRCGSLPYVAPELNASGGYQAEPVDMWGAGVVLFTLLVGNTPWDEPTLNSPEFEAYLSGELLKYEPWTKISREPLQMLLGLLDVNPKSRWTLQQVAGHPWLLTPSQVSRTRLGQELTQGLRQTGHMDLVNPRNTQPIRAPNASQFVSQYTSQLSQIASQFMQSAGMLSQNPNGTQDMNQQLTRFYTRLPPQDTSARMEICIQHLVKKEHLDFGRTIKLGLLDSRKQWMAGEITFTDGPYGDHSTMVQVLKAKGDPLEWRRFFWRLTKMAELQSYIIT</sequence>
<gene>
    <name evidence="12" type="ORF">NliqN6_1024</name>
</gene>
<protein>
    <recommendedName>
        <fullName evidence="1">non-specific serine/threonine protein kinase</fullName>
        <ecNumber evidence="1">2.7.11.1</ecNumber>
    </recommendedName>
</protein>
<comment type="catalytic activity">
    <reaction evidence="7">
        <text>L-threonyl-[protein] + ATP = O-phospho-L-threonyl-[protein] + ADP + H(+)</text>
        <dbReference type="Rhea" id="RHEA:46608"/>
        <dbReference type="Rhea" id="RHEA-COMP:11060"/>
        <dbReference type="Rhea" id="RHEA-COMP:11605"/>
        <dbReference type="ChEBI" id="CHEBI:15378"/>
        <dbReference type="ChEBI" id="CHEBI:30013"/>
        <dbReference type="ChEBI" id="CHEBI:30616"/>
        <dbReference type="ChEBI" id="CHEBI:61977"/>
        <dbReference type="ChEBI" id="CHEBI:456216"/>
        <dbReference type="EC" id="2.7.11.1"/>
    </reaction>
</comment>
<keyword evidence="13" id="KW-1185">Reference proteome</keyword>
<dbReference type="FunFam" id="1.10.510.10:FF:000571">
    <property type="entry name" value="Maternal embryonic leucine zipper kinase"/>
    <property type="match status" value="1"/>
</dbReference>
<evidence type="ECO:0000259" key="11">
    <source>
        <dbReference type="PROSITE" id="PS50011"/>
    </source>
</evidence>
<reference evidence="12" key="1">
    <citation type="submission" date="2020-07" db="EMBL/GenBank/DDBJ databases">
        <title>Draft Genome Sequence of a Deep-Sea Yeast, Naganishia (Cryptococcus) liquefaciens strain N6.</title>
        <authorList>
            <person name="Han Y.W."/>
            <person name="Kajitani R."/>
            <person name="Morimoto H."/>
            <person name="Parhat M."/>
            <person name="Tsubouchi H."/>
            <person name="Bakenova O."/>
            <person name="Ogata M."/>
            <person name="Argunhan B."/>
            <person name="Aoki R."/>
            <person name="Kajiwara S."/>
            <person name="Itoh T."/>
            <person name="Iwasaki H."/>
        </authorList>
    </citation>
    <scope>NUCLEOTIDE SEQUENCE</scope>
    <source>
        <strain evidence="12">N6</strain>
    </source>
</reference>
<comment type="similarity">
    <text evidence="10">Belongs to the protein kinase superfamily.</text>
</comment>
<dbReference type="PROSITE" id="PS50011">
    <property type="entry name" value="PROTEIN_KINASE_DOM"/>
    <property type="match status" value="1"/>
</dbReference>
<evidence type="ECO:0000256" key="1">
    <source>
        <dbReference type="ARBA" id="ARBA00012513"/>
    </source>
</evidence>
<dbReference type="GO" id="GO:0005737">
    <property type="term" value="C:cytoplasm"/>
    <property type="evidence" value="ECO:0007669"/>
    <property type="project" value="TreeGrafter"/>
</dbReference>
<evidence type="ECO:0000256" key="5">
    <source>
        <dbReference type="ARBA" id="ARBA00022777"/>
    </source>
</evidence>
<dbReference type="PROSITE" id="PS00108">
    <property type="entry name" value="PROTEIN_KINASE_ST"/>
    <property type="match status" value="1"/>
</dbReference>
<keyword evidence="3" id="KW-0808">Transferase</keyword>
<evidence type="ECO:0000256" key="10">
    <source>
        <dbReference type="RuleBase" id="RU000304"/>
    </source>
</evidence>
<accession>A0A8H3TP38</accession>
<dbReference type="SMART" id="SM00220">
    <property type="entry name" value="S_TKc"/>
    <property type="match status" value="1"/>
</dbReference>
<evidence type="ECO:0000256" key="8">
    <source>
        <dbReference type="ARBA" id="ARBA00048679"/>
    </source>
</evidence>
<organism evidence="12 13">
    <name type="scientific">Naganishia liquefaciens</name>
    <dbReference type="NCBI Taxonomy" id="104408"/>
    <lineage>
        <taxon>Eukaryota</taxon>
        <taxon>Fungi</taxon>
        <taxon>Dikarya</taxon>
        <taxon>Basidiomycota</taxon>
        <taxon>Agaricomycotina</taxon>
        <taxon>Tremellomycetes</taxon>
        <taxon>Filobasidiales</taxon>
        <taxon>Filobasidiaceae</taxon>
        <taxon>Naganishia</taxon>
    </lineage>
</organism>
<dbReference type="PANTHER" id="PTHR43895:SF32">
    <property type="entry name" value="SERINE_THREONINE-PROTEIN KINASE CHK1"/>
    <property type="match status" value="1"/>
</dbReference>
<dbReference type="PROSITE" id="PS00107">
    <property type="entry name" value="PROTEIN_KINASE_ATP"/>
    <property type="match status" value="1"/>
</dbReference>
<evidence type="ECO:0000256" key="6">
    <source>
        <dbReference type="ARBA" id="ARBA00022840"/>
    </source>
</evidence>
<keyword evidence="4 9" id="KW-0547">Nucleotide-binding</keyword>
<dbReference type="GO" id="GO:0035861">
    <property type="term" value="C:site of double-strand break"/>
    <property type="evidence" value="ECO:0007669"/>
    <property type="project" value="TreeGrafter"/>
</dbReference>
<dbReference type="Proteomes" id="UP000620104">
    <property type="component" value="Unassembled WGS sequence"/>
</dbReference>
<dbReference type="EMBL" id="BLZA01000009">
    <property type="protein sequence ID" value="GHJ84622.1"/>
    <property type="molecule type" value="Genomic_DNA"/>
</dbReference>
<evidence type="ECO:0000313" key="12">
    <source>
        <dbReference type="EMBL" id="GHJ84622.1"/>
    </source>
</evidence>
<dbReference type="GO" id="GO:0005634">
    <property type="term" value="C:nucleus"/>
    <property type="evidence" value="ECO:0007669"/>
    <property type="project" value="TreeGrafter"/>
</dbReference>
<keyword evidence="6 9" id="KW-0067">ATP-binding</keyword>
<dbReference type="AlphaFoldDB" id="A0A8H3TP38"/>
<dbReference type="SUPFAM" id="SSF56112">
    <property type="entry name" value="Protein kinase-like (PK-like)"/>
    <property type="match status" value="1"/>
</dbReference>
<evidence type="ECO:0000256" key="9">
    <source>
        <dbReference type="PROSITE-ProRule" id="PRU10141"/>
    </source>
</evidence>
<comment type="catalytic activity">
    <reaction evidence="8">
        <text>L-seryl-[protein] + ATP = O-phospho-L-seryl-[protein] + ADP + H(+)</text>
        <dbReference type="Rhea" id="RHEA:17989"/>
        <dbReference type="Rhea" id="RHEA-COMP:9863"/>
        <dbReference type="Rhea" id="RHEA-COMP:11604"/>
        <dbReference type="ChEBI" id="CHEBI:15378"/>
        <dbReference type="ChEBI" id="CHEBI:29999"/>
        <dbReference type="ChEBI" id="CHEBI:30616"/>
        <dbReference type="ChEBI" id="CHEBI:83421"/>
        <dbReference type="ChEBI" id="CHEBI:456216"/>
        <dbReference type="EC" id="2.7.11.1"/>
    </reaction>
</comment>
<dbReference type="OrthoDB" id="539158at2759"/>
<evidence type="ECO:0000256" key="2">
    <source>
        <dbReference type="ARBA" id="ARBA00022527"/>
    </source>
</evidence>
<evidence type="ECO:0000256" key="3">
    <source>
        <dbReference type="ARBA" id="ARBA00022679"/>
    </source>
</evidence>
<proteinExistence type="inferred from homology"/>
<dbReference type="InterPro" id="IPR011009">
    <property type="entry name" value="Kinase-like_dom_sf"/>
</dbReference>
<name>A0A8H3TP38_9TREE</name>
<evidence type="ECO:0000313" key="13">
    <source>
        <dbReference type="Proteomes" id="UP000620104"/>
    </source>
</evidence>
<keyword evidence="5" id="KW-0418">Kinase</keyword>
<dbReference type="InterPro" id="IPR000719">
    <property type="entry name" value="Prot_kinase_dom"/>
</dbReference>
<dbReference type="GO" id="GO:0004674">
    <property type="term" value="F:protein serine/threonine kinase activity"/>
    <property type="evidence" value="ECO:0007669"/>
    <property type="project" value="UniProtKB-KW"/>
</dbReference>
<dbReference type="GO" id="GO:0007095">
    <property type="term" value="P:mitotic G2 DNA damage checkpoint signaling"/>
    <property type="evidence" value="ECO:0007669"/>
    <property type="project" value="TreeGrafter"/>
</dbReference>